<reference evidence="1 2" key="1">
    <citation type="submission" date="2019-06" db="EMBL/GenBank/DDBJ databases">
        <title>Whole genome shotgun sequence of Glutamicibacter uratoxydans NBRC 15515.</title>
        <authorList>
            <person name="Hosoyama A."/>
            <person name="Uohara A."/>
            <person name="Ohji S."/>
            <person name="Ichikawa N."/>
        </authorList>
    </citation>
    <scope>NUCLEOTIDE SEQUENCE [LARGE SCALE GENOMIC DNA]</scope>
    <source>
        <strain evidence="1 2">NBRC 15515</strain>
    </source>
</reference>
<sequence length="68" mass="7728">MFAETNGGLRMNFKRLLSTARSELDKLRDKAFKDPCSTTVLMEVIGMAKNGFPISVKVSENYSEHFLR</sequence>
<accession>A0A4Y4DX46</accession>
<keyword evidence="2" id="KW-1185">Reference proteome</keyword>
<gene>
    <name evidence="1" type="ORF">AUR04nite_35220</name>
</gene>
<evidence type="ECO:0000313" key="1">
    <source>
        <dbReference type="EMBL" id="GED07990.1"/>
    </source>
</evidence>
<protein>
    <submittedName>
        <fullName evidence="1">Uncharacterized protein</fullName>
    </submittedName>
</protein>
<proteinExistence type="predicted"/>
<dbReference type="AlphaFoldDB" id="A0A4Y4DX46"/>
<comment type="caution">
    <text evidence="1">The sequence shown here is derived from an EMBL/GenBank/DDBJ whole genome shotgun (WGS) entry which is preliminary data.</text>
</comment>
<evidence type="ECO:0000313" key="2">
    <source>
        <dbReference type="Proteomes" id="UP000316612"/>
    </source>
</evidence>
<dbReference type="EMBL" id="BJNY01000039">
    <property type="protein sequence ID" value="GED07990.1"/>
    <property type="molecule type" value="Genomic_DNA"/>
</dbReference>
<name>A0A4Y4DX46_GLUUR</name>
<organism evidence="1 2">
    <name type="scientific">Glutamicibacter uratoxydans</name>
    <name type="common">Arthrobacter uratoxydans</name>
    <dbReference type="NCBI Taxonomy" id="43667"/>
    <lineage>
        <taxon>Bacteria</taxon>
        <taxon>Bacillati</taxon>
        <taxon>Actinomycetota</taxon>
        <taxon>Actinomycetes</taxon>
        <taxon>Micrococcales</taxon>
        <taxon>Micrococcaceae</taxon>
        <taxon>Glutamicibacter</taxon>
    </lineage>
</organism>
<dbReference type="Proteomes" id="UP000316612">
    <property type="component" value="Unassembled WGS sequence"/>
</dbReference>